<dbReference type="SUPFAM" id="SSF52317">
    <property type="entry name" value="Class I glutamine amidotransferase-like"/>
    <property type="match status" value="1"/>
</dbReference>
<reference evidence="3 4" key="1">
    <citation type="submission" date="2017-05" db="EMBL/GenBank/DDBJ databases">
        <authorList>
            <person name="Varghese N."/>
            <person name="Submissions S."/>
        </authorList>
    </citation>
    <scope>NUCLEOTIDE SEQUENCE [LARGE SCALE GENOMIC DNA]</scope>
    <source>
        <strain evidence="3 4">DSM 19036</strain>
    </source>
</reference>
<proteinExistence type="predicted"/>
<dbReference type="OrthoDB" id="9810200at2"/>
<dbReference type="PANTHER" id="PTHR37464:SF1">
    <property type="entry name" value="BLL2463 PROTEIN"/>
    <property type="match status" value="1"/>
</dbReference>
<keyword evidence="1" id="KW-0472">Membrane</keyword>
<sequence length="676" mass="75588">MNFLYPGFLFFLLAVVIPILIHLFNFRKFRKVYFSNVQFLKAAQEQNSSREELKNLLILLCRILAIVFVVLAFARPYISEGGAGYDPARGNLVHIYIDNSYSMAAVNKDGSLLDEARRRAKEIARQYSPNDRFQLITNDFEGRHQRLVSYEELLNLLDEIKISAAHRSLQQVINRQNSTDAGKRNRFNYIISDFQRGFVGSKAINSDRESHLSLVRLQANTQPNVGADSIWSLSPAHKPGEQEKFVVKLHNYSAESSTAIPVKLMINNQQKVLARLSIPAGKSLTDTISFSGLSAGWQKGVLSIKDFPLTFDDELKFTFKVNSGINILHISGDPSERHITSLFSGDSYFRLSTMPESNVVYSAFSGYQLIILSGLKSPSSGLALQLKGFIQNGGTVVIFPDLDAKTTEFSSFLQGVSLPPVLSMSKDTVSVTALDLKSNIFNDVFEEVPAKLDLPKVYRHLLYQRNTRSNRRDIMKLPGDQSFFSRYGLGAGQVYLSASSLTADDSNLPQHPVFVPLLYKIAFTSMQEQPLYYTIGKDNLLSSQQLTLNPNQSLRLRSGREEVIPEVRQSPGKTLLYIADQIRAAGFYKLMKTDSLLSIYAFNESRAESDMHFTGDKALAQLFGTKNLTIAGAGSSLSPAAQENNHTELWKLCLVLCAVFLAAEALLIRFFNKKTI</sequence>
<dbReference type="PANTHER" id="PTHR37464">
    <property type="entry name" value="BLL2463 PROTEIN"/>
    <property type="match status" value="1"/>
</dbReference>
<feature type="transmembrane region" description="Helical" evidence="1">
    <location>
        <begin position="56"/>
        <end position="74"/>
    </location>
</feature>
<evidence type="ECO:0000256" key="1">
    <source>
        <dbReference type="SAM" id="Phobius"/>
    </source>
</evidence>
<gene>
    <name evidence="3" type="ORF">SAMN06265348_115107</name>
</gene>
<dbReference type="RefSeq" id="WP_142530917.1">
    <property type="nucleotide sequence ID" value="NZ_CBCSJO010000014.1"/>
</dbReference>
<protein>
    <submittedName>
        <fullName evidence="3">N-terminal double-transmembrane domain-containing protein</fullName>
    </submittedName>
</protein>
<keyword evidence="1" id="KW-1133">Transmembrane helix</keyword>
<dbReference type="AlphaFoldDB" id="A0A521FR61"/>
<dbReference type="InterPro" id="IPR029062">
    <property type="entry name" value="Class_I_gatase-like"/>
</dbReference>
<feature type="transmembrane region" description="Helical" evidence="1">
    <location>
        <begin position="6"/>
        <end position="26"/>
    </location>
</feature>
<dbReference type="InterPro" id="IPR024163">
    <property type="entry name" value="Aerotolerance_reg_N"/>
</dbReference>
<dbReference type="InterPro" id="IPR011933">
    <property type="entry name" value="Double_TM_dom"/>
</dbReference>
<accession>A0A521FR61</accession>
<evidence type="ECO:0000313" key="4">
    <source>
        <dbReference type="Proteomes" id="UP000320300"/>
    </source>
</evidence>
<dbReference type="Proteomes" id="UP000320300">
    <property type="component" value="Unassembled WGS sequence"/>
</dbReference>
<evidence type="ECO:0000259" key="2">
    <source>
        <dbReference type="Pfam" id="PF07584"/>
    </source>
</evidence>
<dbReference type="EMBL" id="FXTN01000015">
    <property type="protein sequence ID" value="SMO98030.1"/>
    <property type="molecule type" value="Genomic_DNA"/>
</dbReference>
<dbReference type="Pfam" id="PF07584">
    <property type="entry name" value="BatA"/>
    <property type="match status" value="1"/>
</dbReference>
<keyword evidence="4" id="KW-1185">Reference proteome</keyword>
<keyword evidence="1 3" id="KW-0812">Transmembrane</keyword>
<name>A0A521FR61_9SPHI</name>
<organism evidence="3 4">
    <name type="scientific">Pedobacter westerhofensis</name>
    <dbReference type="NCBI Taxonomy" id="425512"/>
    <lineage>
        <taxon>Bacteria</taxon>
        <taxon>Pseudomonadati</taxon>
        <taxon>Bacteroidota</taxon>
        <taxon>Sphingobacteriia</taxon>
        <taxon>Sphingobacteriales</taxon>
        <taxon>Sphingobacteriaceae</taxon>
        <taxon>Pedobacter</taxon>
    </lineage>
</organism>
<evidence type="ECO:0000313" key="3">
    <source>
        <dbReference type="EMBL" id="SMO98030.1"/>
    </source>
</evidence>
<feature type="domain" description="Aerotolerance regulator N-terminal" evidence="2">
    <location>
        <begin position="1"/>
        <end position="76"/>
    </location>
</feature>
<dbReference type="NCBIfam" id="TIGR02226">
    <property type="entry name" value="two_anch"/>
    <property type="match status" value="1"/>
</dbReference>